<keyword evidence="1" id="KW-0812">Transmembrane</keyword>
<organism evidence="2 3">
    <name type="scientific">Elysia crispata</name>
    <name type="common">lettuce slug</name>
    <dbReference type="NCBI Taxonomy" id="231223"/>
    <lineage>
        <taxon>Eukaryota</taxon>
        <taxon>Metazoa</taxon>
        <taxon>Spiralia</taxon>
        <taxon>Lophotrochozoa</taxon>
        <taxon>Mollusca</taxon>
        <taxon>Gastropoda</taxon>
        <taxon>Heterobranchia</taxon>
        <taxon>Euthyneura</taxon>
        <taxon>Panpulmonata</taxon>
        <taxon>Sacoglossa</taxon>
        <taxon>Placobranchoidea</taxon>
        <taxon>Plakobranchidae</taxon>
        <taxon>Elysia</taxon>
    </lineage>
</organism>
<proteinExistence type="predicted"/>
<keyword evidence="1" id="KW-1133">Transmembrane helix</keyword>
<sequence length="186" mass="20438">MFPQGESDMAASLSLRDCNGATKLRLETWFPFPVLTVGKSWRLCFSTNGFHCLFETSGGMEAQSRGVFGVCVGVCVRGVCRAVFGVCVGVCVRGVCRGVFGVCVGVCVRGVRYFFKREGRRPKQKYAGLLWLKMIVPYSTDSIIHPLEPRGLSPGVRRNLCMKMSQGYGTLGLPVLAVVLFFVSYK</sequence>
<keyword evidence="1" id="KW-0472">Membrane</keyword>
<dbReference type="EMBL" id="JAWDGP010007407">
    <property type="protein sequence ID" value="KAK3720209.1"/>
    <property type="molecule type" value="Genomic_DNA"/>
</dbReference>
<accession>A0AAE0XW84</accession>
<evidence type="ECO:0000256" key="1">
    <source>
        <dbReference type="SAM" id="Phobius"/>
    </source>
</evidence>
<evidence type="ECO:0000313" key="2">
    <source>
        <dbReference type="EMBL" id="KAK3720209.1"/>
    </source>
</evidence>
<reference evidence="2" key="1">
    <citation type="journal article" date="2023" name="G3 (Bethesda)">
        <title>A reference genome for the long-term kleptoplast-retaining sea slug Elysia crispata morphotype clarki.</title>
        <authorList>
            <person name="Eastman K.E."/>
            <person name="Pendleton A.L."/>
            <person name="Shaikh M.A."/>
            <person name="Suttiyut T."/>
            <person name="Ogas R."/>
            <person name="Tomko P."/>
            <person name="Gavelis G."/>
            <person name="Widhalm J.R."/>
            <person name="Wisecaver J.H."/>
        </authorList>
    </citation>
    <scope>NUCLEOTIDE SEQUENCE</scope>
    <source>
        <strain evidence="2">ECLA1</strain>
    </source>
</reference>
<name>A0AAE0XW84_9GAST</name>
<gene>
    <name evidence="2" type="ORF">RRG08_007833</name>
</gene>
<evidence type="ECO:0000313" key="3">
    <source>
        <dbReference type="Proteomes" id="UP001283361"/>
    </source>
</evidence>
<keyword evidence="3" id="KW-1185">Reference proteome</keyword>
<protein>
    <submittedName>
        <fullName evidence="2">Uncharacterized protein</fullName>
    </submittedName>
</protein>
<dbReference type="Proteomes" id="UP001283361">
    <property type="component" value="Unassembled WGS sequence"/>
</dbReference>
<dbReference type="AlphaFoldDB" id="A0AAE0XW84"/>
<comment type="caution">
    <text evidence="2">The sequence shown here is derived from an EMBL/GenBank/DDBJ whole genome shotgun (WGS) entry which is preliminary data.</text>
</comment>
<feature type="transmembrane region" description="Helical" evidence="1">
    <location>
        <begin position="167"/>
        <end position="185"/>
    </location>
</feature>